<dbReference type="AlphaFoldDB" id="A0A1H9R8P4"/>
<dbReference type="Gene3D" id="3.40.640.10">
    <property type="entry name" value="Type I PLP-dependent aspartate aminotransferase-like (Major domain)"/>
    <property type="match status" value="1"/>
</dbReference>
<dbReference type="InterPro" id="IPR015422">
    <property type="entry name" value="PyrdxlP-dep_Trfase_small"/>
</dbReference>
<evidence type="ECO:0000256" key="1">
    <source>
        <dbReference type="ARBA" id="ARBA00001933"/>
    </source>
</evidence>
<organism evidence="5 6">
    <name type="scientific">Parafannyhessea umbonata</name>
    <dbReference type="NCBI Taxonomy" id="604330"/>
    <lineage>
        <taxon>Bacteria</taxon>
        <taxon>Bacillati</taxon>
        <taxon>Actinomycetota</taxon>
        <taxon>Coriobacteriia</taxon>
        <taxon>Coriobacteriales</taxon>
        <taxon>Atopobiaceae</taxon>
        <taxon>Parafannyhessea</taxon>
    </lineage>
</organism>
<dbReference type="GO" id="GO:0008483">
    <property type="term" value="F:transaminase activity"/>
    <property type="evidence" value="ECO:0007669"/>
    <property type="project" value="UniProtKB-KW"/>
</dbReference>
<keyword evidence="5" id="KW-0808">Transferase</keyword>
<dbReference type="Proteomes" id="UP000199135">
    <property type="component" value="Unassembled WGS sequence"/>
</dbReference>
<evidence type="ECO:0000313" key="5">
    <source>
        <dbReference type="EMBL" id="SER69040.1"/>
    </source>
</evidence>
<comment type="similarity">
    <text evidence="3">Belongs to the class-III pyridoxal-phosphate-dependent aminotransferase family.</text>
</comment>
<dbReference type="InterPro" id="IPR049704">
    <property type="entry name" value="Aminotrans_3_PPA_site"/>
</dbReference>
<dbReference type="InterPro" id="IPR050103">
    <property type="entry name" value="Class-III_PLP-dep_AT"/>
</dbReference>
<keyword evidence="5" id="KW-0032">Aminotransferase</keyword>
<dbReference type="InterPro" id="IPR015424">
    <property type="entry name" value="PyrdxlP-dep_Trfase"/>
</dbReference>
<dbReference type="EMBL" id="FNWT01000002">
    <property type="protein sequence ID" value="SEH43974.1"/>
    <property type="molecule type" value="Genomic_DNA"/>
</dbReference>
<dbReference type="GO" id="GO:0030170">
    <property type="term" value="F:pyridoxal phosphate binding"/>
    <property type="evidence" value="ECO:0007669"/>
    <property type="project" value="InterPro"/>
</dbReference>
<dbReference type="Gene3D" id="3.90.1150.10">
    <property type="entry name" value="Aspartate Aminotransferase, domain 1"/>
    <property type="match status" value="1"/>
</dbReference>
<dbReference type="CDD" id="cd00610">
    <property type="entry name" value="OAT_like"/>
    <property type="match status" value="1"/>
</dbReference>
<keyword evidence="2 3" id="KW-0663">Pyridoxal phosphate</keyword>
<dbReference type="NCBIfam" id="NF005993">
    <property type="entry name" value="PRK08117.1"/>
    <property type="match status" value="1"/>
</dbReference>
<accession>A0A1H9R8P4</accession>
<dbReference type="Proteomes" id="UP000199128">
    <property type="component" value="Unassembled WGS sequence"/>
</dbReference>
<comment type="cofactor">
    <cofactor evidence="1">
        <name>pyridoxal 5'-phosphate</name>
        <dbReference type="ChEBI" id="CHEBI:597326"/>
    </cofactor>
</comment>
<dbReference type="FunFam" id="3.40.640.10:FF:000004">
    <property type="entry name" value="Acetylornithine aminotransferase"/>
    <property type="match status" value="1"/>
</dbReference>
<sequence length="432" mass="47200">MPEKDDVMRFEDYQRYLSPALAKATDLVIDHGDGPYMWDVTGQKYLDFVSGIAVNALGHGNQAVRDAIHEQVDRLINGSFNMVNFPSTLRLAERLAEIAPGELGCTMFANGGAEATDASLKLARAYTQRPAIIAFEGSFHGRTMGAMSVTGSSAMYRQSYQPCMPGVYFSPYPQKDLCPKEYDEEQRSAFCLEQLDKIFSYLVSPAEVAAILMEPIQGEGGYFVPPASFVRGVRERCDKYGIMLIFDEIQAGYGRSGKMFAGQNFDVTPDIMNLGKAIAGGLPMSATVSTEKIMSKWLPGMHGGTFGGNPVCAAAANAVLDEFERQDILANVKTVGGYLGTKLDELREAHPVIGDARGIGLMRAIEFDHEDGSPAPEVWGEVKAKALEHHMITLNCGVHHNGMRFATPLNVTREVIDEGLAILDQSMRELGY</sequence>
<evidence type="ECO:0000313" key="7">
    <source>
        <dbReference type="Proteomes" id="UP000199135"/>
    </source>
</evidence>
<dbReference type="SUPFAM" id="SSF53383">
    <property type="entry name" value="PLP-dependent transferases"/>
    <property type="match status" value="1"/>
</dbReference>
<dbReference type="PIRSF" id="PIRSF000521">
    <property type="entry name" value="Transaminase_4ab_Lys_Orn"/>
    <property type="match status" value="1"/>
</dbReference>
<evidence type="ECO:0000256" key="2">
    <source>
        <dbReference type="ARBA" id="ARBA00022898"/>
    </source>
</evidence>
<protein>
    <submittedName>
        <fullName evidence="5">4-aminobutyrate aminotransferase apoenzyme</fullName>
    </submittedName>
</protein>
<evidence type="ECO:0000313" key="4">
    <source>
        <dbReference type="EMBL" id="SEH43974.1"/>
    </source>
</evidence>
<dbReference type="InterPro" id="IPR015421">
    <property type="entry name" value="PyrdxlP-dep_Trfase_major"/>
</dbReference>
<proteinExistence type="inferred from homology"/>
<dbReference type="PROSITE" id="PS00600">
    <property type="entry name" value="AA_TRANSFER_CLASS_3"/>
    <property type="match status" value="1"/>
</dbReference>
<dbReference type="InterPro" id="IPR005814">
    <property type="entry name" value="Aminotrans_3"/>
</dbReference>
<dbReference type="GO" id="GO:0042802">
    <property type="term" value="F:identical protein binding"/>
    <property type="evidence" value="ECO:0007669"/>
    <property type="project" value="TreeGrafter"/>
</dbReference>
<name>A0A1H9R8P4_9ACTN</name>
<reference evidence="6 7" key="2">
    <citation type="submission" date="2016-10" db="EMBL/GenBank/DDBJ databases">
        <authorList>
            <person name="Varghese N."/>
            <person name="Submissions S."/>
        </authorList>
    </citation>
    <scope>NUCLEOTIDE SEQUENCE [LARGE SCALE GENOMIC DNA]</scope>
    <source>
        <strain evidence="6">KHGC19</strain>
        <strain evidence="4 7">WCP15</strain>
    </source>
</reference>
<dbReference type="PANTHER" id="PTHR11986">
    <property type="entry name" value="AMINOTRANSFERASE CLASS III"/>
    <property type="match status" value="1"/>
</dbReference>
<reference evidence="5" key="1">
    <citation type="submission" date="2016-10" db="EMBL/GenBank/DDBJ databases">
        <authorList>
            <person name="de Groot N.N."/>
        </authorList>
    </citation>
    <scope>NUCLEOTIDE SEQUENCE [LARGE SCALE GENOMIC DNA]</scope>
    <source>
        <strain evidence="5">KHGC19</strain>
    </source>
</reference>
<dbReference type="RefSeq" id="WP_200802608.1">
    <property type="nucleotide sequence ID" value="NZ_FNWT01000002.1"/>
</dbReference>
<evidence type="ECO:0000313" key="6">
    <source>
        <dbReference type="Proteomes" id="UP000199128"/>
    </source>
</evidence>
<keyword evidence="7" id="KW-1185">Reference proteome</keyword>
<gene>
    <name evidence="5" type="ORF">SAMN05216446_1735</name>
    <name evidence="4" type="ORF">SAMN05216447_102185</name>
</gene>
<dbReference type="EMBL" id="FOGP01000009">
    <property type="protein sequence ID" value="SER69040.1"/>
    <property type="molecule type" value="Genomic_DNA"/>
</dbReference>
<evidence type="ECO:0000256" key="3">
    <source>
        <dbReference type="RuleBase" id="RU003560"/>
    </source>
</evidence>
<dbReference type="Pfam" id="PF00202">
    <property type="entry name" value="Aminotran_3"/>
    <property type="match status" value="1"/>
</dbReference>